<dbReference type="EMBL" id="BAAACA010000014">
    <property type="protein sequence ID" value="GAA0594184.1"/>
    <property type="molecule type" value="Genomic_DNA"/>
</dbReference>
<name>A0ABN1FN23_9ACTN</name>
<evidence type="ECO:0000256" key="1">
    <source>
        <dbReference type="SAM" id="Phobius"/>
    </source>
</evidence>
<evidence type="ECO:0008006" key="4">
    <source>
        <dbReference type="Google" id="ProtNLM"/>
    </source>
</evidence>
<keyword evidence="3" id="KW-1185">Reference proteome</keyword>
<protein>
    <recommendedName>
        <fullName evidence="4">ABC transporter permease</fullName>
    </recommendedName>
</protein>
<comment type="caution">
    <text evidence="2">The sequence shown here is derived from an EMBL/GenBank/DDBJ whole genome shotgun (WGS) entry which is preliminary data.</text>
</comment>
<feature type="transmembrane region" description="Helical" evidence="1">
    <location>
        <begin position="12"/>
        <end position="34"/>
    </location>
</feature>
<proteinExistence type="predicted"/>
<evidence type="ECO:0000313" key="2">
    <source>
        <dbReference type="EMBL" id="GAA0594184.1"/>
    </source>
</evidence>
<accession>A0ABN1FN23</accession>
<gene>
    <name evidence="2" type="ORF">GCM10010394_24430</name>
</gene>
<dbReference type="RefSeq" id="WP_344073375.1">
    <property type="nucleotide sequence ID" value="NZ_BAAACA010000014.1"/>
</dbReference>
<feature type="transmembrane region" description="Helical" evidence="1">
    <location>
        <begin position="54"/>
        <end position="71"/>
    </location>
</feature>
<keyword evidence="1" id="KW-1133">Transmembrane helix</keyword>
<keyword evidence="1" id="KW-0472">Membrane</keyword>
<sequence>MPFHTDRTIRPRFWLEIALGSLSAALLLVTLVWRDWIELLFDADPDAGSGAVEWLIVAATALVTVLCALGARIEWRRAHPATAHAVR</sequence>
<reference evidence="2 3" key="1">
    <citation type="journal article" date="2019" name="Int. J. Syst. Evol. Microbiol.">
        <title>The Global Catalogue of Microorganisms (GCM) 10K type strain sequencing project: providing services to taxonomists for standard genome sequencing and annotation.</title>
        <authorList>
            <consortium name="The Broad Institute Genomics Platform"/>
            <consortium name="The Broad Institute Genome Sequencing Center for Infectious Disease"/>
            <person name="Wu L."/>
            <person name="Ma J."/>
        </authorList>
    </citation>
    <scope>NUCLEOTIDE SEQUENCE [LARGE SCALE GENOMIC DNA]</scope>
    <source>
        <strain evidence="2 3">JCM 5067</strain>
    </source>
</reference>
<keyword evidence="1" id="KW-0812">Transmembrane</keyword>
<organism evidence="2 3">
    <name type="scientific">Streptomyces crystallinus</name>
    <dbReference type="NCBI Taxonomy" id="68191"/>
    <lineage>
        <taxon>Bacteria</taxon>
        <taxon>Bacillati</taxon>
        <taxon>Actinomycetota</taxon>
        <taxon>Actinomycetes</taxon>
        <taxon>Kitasatosporales</taxon>
        <taxon>Streptomycetaceae</taxon>
        <taxon>Streptomyces</taxon>
    </lineage>
</organism>
<evidence type="ECO:0000313" key="3">
    <source>
        <dbReference type="Proteomes" id="UP001500668"/>
    </source>
</evidence>
<dbReference type="Proteomes" id="UP001500668">
    <property type="component" value="Unassembled WGS sequence"/>
</dbReference>